<feature type="region of interest" description="Disordered" evidence="1">
    <location>
        <begin position="109"/>
        <end position="136"/>
    </location>
</feature>
<dbReference type="AlphaFoldDB" id="A0AAN8WSL7"/>
<comment type="caution">
    <text evidence="2">The sequence shown here is derived from an EMBL/GenBank/DDBJ whole genome shotgun (WGS) entry which is preliminary data.</text>
</comment>
<protein>
    <submittedName>
        <fullName evidence="2">Uncharacterized protein</fullName>
    </submittedName>
</protein>
<dbReference type="Proteomes" id="UP001381693">
    <property type="component" value="Unassembled WGS sequence"/>
</dbReference>
<feature type="non-terminal residue" evidence="2">
    <location>
        <position position="136"/>
    </location>
</feature>
<accession>A0AAN8WSL7</accession>
<dbReference type="EMBL" id="JAXCGZ010014411">
    <property type="protein sequence ID" value="KAK7071502.1"/>
    <property type="molecule type" value="Genomic_DNA"/>
</dbReference>
<reference evidence="2 3" key="1">
    <citation type="submission" date="2023-11" db="EMBL/GenBank/DDBJ databases">
        <title>Halocaridina rubra genome assembly.</title>
        <authorList>
            <person name="Smith C."/>
        </authorList>
    </citation>
    <scope>NUCLEOTIDE SEQUENCE [LARGE SCALE GENOMIC DNA]</scope>
    <source>
        <strain evidence="2">EP-1</strain>
        <tissue evidence="2">Whole</tissue>
    </source>
</reference>
<evidence type="ECO:0000256" key="1">
    <source>
        <dbReference type="SAM" id="MobiDB-lite"/>
    </source>
</evidence>
<name>A0AAN8WSL7_HALRR</name>
<evidence type="ECO:0000313" key="2">
    <source>
        <dbReference type="EMBL" id="KAK7071502.1"/>
    </source>
</evidence>
<feature type="compositionally biased region" description="Polar residues" evidence="1">
    <location>
        <begin position="36"/>
        <end position="48"/>
    </location>
</feature>
<sequence length="136" mass="14302">MSVDVDMYGEVNRAMHEVLNHFVKATRDRKEAARQATESPSPVATTQPALIAPSEAGPSNSFGHTVAPPLAPSLHHGPRMQAAYPTMDWMAGLFPQLLFGASLASLGFPSPMGHGSRAPTPSGASERSLATPPNTT</sequence>
<evidence type="ECO:0000313" key="3">
    <source>
        <dbReference type="Proteomes" id="UP001381693"/>
    </source>
</evidence>
<keyword evidence="3" id="KW-1185">Reference proteome</keyword>
<gene>
    <name evidence="2" type="ORF">SK128_021663</name>
</gene>
<feature type="region of interest" description="Disordered" evidence="1">
    <location>
        <begin position="29"/>
        <end position="79"/>
    </location>
</feature>
<proteinExistence type="predicted"/>
<organism evidence="2 3">
    <name type="scientific">Halocaridina rubra</name>
    <name type="common">Hawaiian red shrimp</name>
    <dbReference type="NCBI Taxonomy" id="373956"/>
    <lineage>
        <taxon>Eukaryota</taxon>
        <taxon>Metazoa</taxon>
        <taxon>Ecdysozoa</taxon>
        <taxon>Arthropoda</taxon>
        <taxon>Crustacea</taxon>
        <taxon>Multicrustacea</taxon>
        <taxon>Malacostraca</taxon>
        <taxon>Eumalacostraca</taxon>
        <taxon>Eucarida</taxon>
        <taxon>Decapoda</taxon>
        <taxon>Pleocyemata</taxon>
        <taxon>Caridea</taxon>
        <taxon>Atyoidea</taxon>
        <taxon>Atyidae</taxon>
        <taxon>Halocaridina</taxon>
    </lineage>
</organism>